<evidence type="ECO:0000256" key="1">
    <source>
        <dbReference type="ARBA" id="ARBA00006525"/>
    </source>
</evidence>
<dbReference type="AlphaFoldDB" id="A0A9D5R7K1"/>
<accession>A0A9D5R7K1</accession>
<dbReference type="InterPro" id="IPR003488">
    <property type="entry name" value="DprA"/>
</dbReference>
<dbReference type="Proteomes" id="UP000806542">
    <property type="component" value="Unassembled WGS sequence"/>
</dbReference>
<evidence type="ECO:0000313" key="4">
    <source>
        <dbReference type="Proteomes" id="UP000806542"/>
    </source>
</evidence>
<dbReference type="NCBIfam" id="TIGR00732">
    <property type="entry name" value="dprA"/>
    <property type="match status" value="1"/>
</dbReference>
<dbReference type="EMBL" id="JADCKB010000003">
    <property type="protein sequence ID" value="MBE5039281.1"/>
    <property type="molecule type" value="Genomic_DNA"/>
</dbReference>
<comment type="caution">
    <text evidence="3">The sequence shown here is derived from an EMBL/GenBank/DDBJ whole genome shotgun (WGS) entry which is preliminary data.</text>
</comment>
<comment type="similarity">
    <text evidence="1">Belongs to the DprA/Smf family.</text>
</comment>
<reference evidence="3" key="1">
    <citation type="submission" date="2020-10" db="EMBL/GenBank/DDBJ databases">
        <title>ChiBAC.</title>
        <authorList>
            <person name="Zenner C."/>
            <person name="Hitch T.C.A."/>
            <person name="Clavel T."/>
        </authorList>
    </citation>
    <scope>NUCLEOTIDE SEQUENCE</scope>
    <source>
        <strain evidence="3">DSM 107454</strain>
    </source>
</reference>
<evidence type="ECO:0000313" key="3">
    <source>
        <dbReference type="EMBL" id="MBE5039281.1"/>
    </source>
</evidence>
<gene>
    <name evidence="3" type="primary">dprA</name>
    <name evidence="3" type="ORF">INF28_02205</name>
</gene>
<dbReference type="GO" id="GO:0009294">
    <property type="term" value="P:DNA-mediated transformation"/>
    <property type="evidence" value="ECO:0007669"/>
    <property type="project" value="InterPro"/>
</dbReference>
<evidence type="ECO:0000259" key="2">
    <source>
        <dbReference type="Pfam" id="PF02481"/>
    </source>
</evidence>
<dbReference type="PANTHER" id="PTHR43022">
    <property type="entry name" value="PROTEIN SMF"/>
    <property type="match status" value="1"/>
</dbReference>
<protein>
    <submittedName>
        <fullName evidence="3">DNA-protecting protein DprA</fullName>
    </submittedName>
</protein>
<organism evidence="3 4">
    <name type="scientific">Ructibacterium gallinarum</name>
    <dbReference type="NCBI Taxonomy" id="2779355"/>
    <lineage>
        <taxon>Bacteria</taxon>
        <taxon>Bacillati</taxon>
        <taxon>Bacillota</taxon>
        <taxon>Clostridia</taxon>
        <taxon>Eubacteriales</taxon>
        <taxon>Oscillospiraceae</taxon>
        <taxon>Ructibacterium</taxon>
    </lineage>
</organism>
<dbReference type="PANTHER" id="PTHR43022:SF1">
    <property type="entry name" value="PROTEIN SMF"/>
    <property type="match status" value="1"/>
</dbReference>
<dbReference type="SUPFAM" id="SSF102405">
    <property type="entry name" value="MCP/YpsA-like"/>
    <property type="match status" value="1"/>
</dbReference>
<dbReference type="InterPro" id="IPR036390">
    <property type="entry name" value="WH_DNA-bd_sf"/>
</dbReference>
<name>A0A9D5R7K1_9FIRM</name>
<dbReference type="Gene3D" id="3.40.50.450">
    <property type="match status" value="1"/>
</dbReference>
<feature type="domain" description="Smf/DprA SLOG" evidence="2">
    <location>
        <begin position="79"/>
        <end position="289"/>
    </location>
</feature>
<dbReference type="RefSeq" id="WP_226391846.1">
    <property type="nucleotide sequence ID" value="NZ_JADCKB010000003.1"/>
</dbReference>
<dbReference type="Pfam" id="PF02481">
    <property type="entry name" value="DNA_processg_A"/>
    <property type="match status" value="1"/>
</dbReference>
<keyword evidence="4" id="KW-1185">Reference proteome</keyword>
<dbReference type="InterPro" id="IPR057666">
    <property type="entry name" value="DrpA_SLOG"/>
</dbReference>
<dbReference type="SUPFAM" id="SSF46785">
    <property type="entry name" value="Winged helix' DNA-binding domain"/>
    <property type="match status" value="1"/>
</dbReference>
<sequence>MDKEMELLYQLWLNINCGHDPVKISRILKRYGSAEAVFHTNFYDPEFCRLMKMENVLQMDRTLEKAKRLQDYCESKKIQMISISDDDYPERLRHIADPPHLLYALGDLPDLNRLIGVAVVGTRHCSDEGRMIAKRLGRELAESGIVVISGMALGIDGAAHAGALEAGGITIALLAGGVDLIYPTEHTELYKHIQTHGAVLSERPPGMRGRAPFYKQRNRIMVGLSYGVLAVEGRNKSGTSLTIKLAHESNRDVFAVPSKPTELLSELPNALIADGAKLVTSGLDVVEEYIGVYPEMLDYGMHLKGKPVVGNLLPEAKRKKPVPVFAPQSQVEETTSKSAAPVKDRKIFAAFLEKNDFNENEKKVLWYLWEQEKKVSFDAIADCCGLPAGTLSGLLIILQMKRMVSQSVGNMYCLQPDCLLSSGTINCE</sequence>
<proteinExistence type="inferred from homology"/>